<evidence type="ECO:0000256" key="2">
    <source>
        <dbReference type="SAM" id="Phobius"/>
    </source>
</evidence>
<feature type="transmembrane region" description="Helical" evidence="2">
    <location>
        <begin position="269"/>
        <end position="291"/>
    </location>
</feature>
<dbReference type="AlphaFoldDB" id="A0A3P1T7R8"/>
<keyword evidence="2" id="KW-1133">Transmembrane helix</keyword>
<reference evidence="3 4" key="1">
    <citation type="submission" date="2018-11" db="EMBL/GenBank/DDBJ databases">
        <title>Genomes From Bacteria Associated with the Canine Oral Cavity: a Test Case for Automated Genome-Based Taxonomic Assignment.</title>
        <authorList>
            <person name="Coil D.A."/>
            <person name="Jospin G."/>
            <person name="Darling A.E."/>
            <person name="Wallis C."/>
            <person name="Davis I.J."/>
            <person name="Harris S."/>
            <person name="Eisen J.A."/>
            <person name="Holcombe L.J."/>
            <person name="O'Flynn C."/>
        </authorList>
    </citation>
    <scope>NUCLEOTIDE SEQUENCE [LARGE SCALE GENOMIC DNA]</scope>
    <source>
        <strain evidence="3 4">OH887_COT-365</strain>
    </source>
</reference>
<dbReference type="PANTHER" id="PTHR41282">
    <property type="entry name" value="CONSERVED TRANSMEMBRANE PROTEIN-RELATED"/>
    <property type="match status" value="1"/>
</dbReference>
<protein>
    <recommendedName>
        <fullName evidence="5">Bax inhibitor-1/YccA family protein</fullName>
    </recommendedName>
</protein>
<dbReference type="InterPro" id="IPR010539">
    <property type="entry name" value="BaxI_1-like"/>
</dbReference>
<gene>
    <name evidence="3" type="ORF">EII34_06890</name>
</gene>
<feature type="transmembrane region" description="Helical" evidence="2">
    <location>
        <begin position="159"/>
        <end position="182"/>
    </location>
</feature>
<comment type="caution">
    <text evidence="3">The sequence shown here is derived from an EMBL/GenBank/DDBJ whole genome shotgun (WGS) entry which is preliminary data.</text>
</comment>
<feature type="transmembrane region" description="Helical" evidence="2">
    <location>
        <begin position="228"/>
        <end position="248"/>
    </location>
</feature>
<evidence type="ECO:0000313" key="4">
    <source>
        <dbReference type="Proteomes" id="UP000280819"/>
    </source>
</evidence>
<evidence type="ECO:0000313" key="3">
    <source>
        <dbReference type="EMBL" id="RRD05449.1"/>
    </source>
</evidence>
<keyword evidence="2" id="KW-0472">Membrane</keyword>
<dbReference type="Pfam" id="PF12811">
    <property type="entry name" value="BaxI_1"/>
    <property type="match status" value="1"/>
</dbReference>
<evidence type="ECO:0008006" key="5">
    <source>
        <dbReference type="Google" id="ProtNLM"/>
    </source>
</evidence>
<evidence type="ECO:0000256" key="1">
    <source>
        <dbReference type="SAM" id="MobiDB-lite"/>
    </source>
</evidence>
<proteinExistence type="predicted"/>
<accession>A0A3P1T7R8</accession>
<feature type="transmembrane region" description="Helical" evidence="2">
    <location>
        <begin position="194"/>
        <end position="216"/>
    </location>
</feature>
<dbReference type="Proteomes" id="UP000280819">
    <property type="component" value="Unassembled WGS sequence"/>
</dbReference>
<name>A0A3P1T7R8_9ACTN</name>
<feature type="region of interest" description="Disordered" evidence="1">
    <location>
        <begin position="1"/>
        <end position="49"/>
    </location>
</feature>
<dbReference type="PANTHER" id="PTHR41282:SF1">
    <property type="entry name" value="CONSERVED TRANSMEMBRANE PROTEIN-RELATED"/>
    <property type="match status" value="1"/>
</dbReference>
<dbReference type="RefSeq" id="WP_124844266.1">
    <property type="nucleotide sequence ID" value="NZ_RQZG01000006.1"/>
</dbReference>
<feature type="transmembrane region" description="Helical" evidence="2">
    <location>
        <begin position="105"/>
        <end position="126"/>
    </location>
</feature>
<dbReference type="OrthoDB" id="116480at2"/>
<keyword evidence="2" id="KW-0812">Transmembrane</keyword>
<feature type="compositionally biased region" description="Polar residues" evidence="1">
    <location>
        <begin position="1"/>
        <end position="14"/>
    </location>
</feature>
<sequence length="294" mass="31305">MANPVFSRSETFNRPPQPTGYGYPQQGYGQPQPGYGYPQPGQAPYAPYGQNPYGQPGAPLGHQQPQPQHISGVMTMDDVLAKTAISLLIVFAVAAGAYLLVPVELVIPVTIGGAVASLVASLVVGMRARISPVALAIYAVLEGVFIGGLSKFFDMMWPGIVMSAVLATFVTAGATLAAYKFFNIRVTGKFRKMVTIATMAFAGVMLVNFALAMLGFDTGLRDVGSSAGLLSIGVSILAVCLAVFNLVLDFDFVERGIAAQAPASESWRAAFGITVTMVWLYIEMLRILSYFQQD</sequence>
<dbReference type="PIRSF" id="PIRSF009160">
    <property type="entry name" value="UCP009160"/>
    <property type="match status" value="1"/>
</dbReference>
<feature type="transmembrane region" description="Helical" evidence="2">
    <location>
        <begin position="79"/>
        <end position="99"/>
    </location>
</feature>
<dbReference type="EMBL" id="RQZG01000006">
    <property type="protein sequence ID" value="RRD05449.1"/>
    <property type="molecule type" value="Genomic_DNA"/>
</dbReference>
<feature type="compositionally biased region" description="Low complexity" evidence="1">
    <location>
        <begin position="19"/>
        <end position="49"/>
    </location>
</feature>
<organism evidence="3 4">
    <name type="scientific">Arachnia propionica</name>
    <dbReference type="NCBI Taxonomy" id="1750"/>
    <lineage>
        <taxon>Bacteria</taxon>
        <taxon>Bacillati</taxon>
        <taxon>Actinomycetota</taxon>
        <taxon>Actinomycetes</taxon>
        <taxon>Propionibacteriales</taxon>
        <taxon>Propionibacteriaceae</taxon>
        <taxon>Arachnia</taxon>
    </lineage>
</organism>
<feature type="transmembrane region" description="Helical" evidence="2">
    <location>
        <begin position="133"/>
        <end position="153"/>
    </location>
</feature>